<evidence type="ECO:0000256" key="9">
    <source>
        <dbReference type="ARBA" id="ARBA00023136"/>
    </source>
</evidence>
<dbReference type="Proteomes" id="UP000611640">
    <property type="component" value="Chromosome"/>
</dbReference>
<evidence type="ECO:0000259" key="13">
    <source>
        <dbReference type="Pfam" id="PF07885"/>
    </source>
</evidence>
<evidence type="ECO:0000313" key="14">
    <source>
        <dbReference type="EMBL" id="BCJ34620.1"/>
    </source>
</evidence>
<keyword evidence="4 12" id="KW-0812">Transmembrane</keyword>
<evidence type="ECO:0000256" key="6">
    <source>
        <dbReference type="ARBA" id="ARBA00022958"/>
    </source>
</evidence>
<keyword evidence="7 12" id="KW-1133">Transmembrane helix</keyword>
<dbReference type="Gene3D" id="3.40.50.720">
    <property type="entry name" value="NAD(P)-binding Rossmann-like Domain"/>
    <property type="match status" value="1"/>
</dbReference>
<dbReference type="GO" id="GO:0016020">
    <property type="term" value="C:membrane"/>
    <property type="evidence" value="ECO:0007669"/>
    <property type="project" value="UniProtKB-SubCell"/>
</dbReference>
<feature type="transmembrane region" description="Helical" evidence="12">
    <location>
        <begin position="18"/>
        <end position="38"/>
    </location>
</feature>
<dbReference type="PANTHER" id="PTHR10027">
    <property type="entry name" value="CALCIUM-ACTIVATED POTASSIUM CHANNEL ALPHA CHAIN"/>
    <property type="match status" value="1"/>
</dbReference>
<evidence type="ECO:0000256" key="10">
    <source>
        <dbReference type="ARBA" id="ARBA00023303"/>
    </source>
</evidence>
<proteinExistence type="predicted"/>
<evidence type="ECO:0000256" key="7">
    <source>
        <dbReference type="ARBA" id="ARBA00022989"/>
    </source>
</evidence>
<dbReference type="PANTHER" id="PTHR10027:SF10">
    <property type="entry name" value="SLOWPOKE 2, ISOFORM D"/>
    <property type="match status" value="1"/>
</dbReference>
<dbReference type="Pfam" id="PF07885">
    <property type="entry name" value="Ion_trans_2"/>
    <property type="match status" value="1"/>
</dbReference>
<keyword evidence="10" id="KW-0407">Ion channel</keyword>
<dbReference type="EMBL" id="AP023355">
    <property type="protein sequence ID" value="BCJ34620.1"/>
    <property type="molecule type" value="Genomic_DNA"/>
</dbReference>
<keyword evidence="2" id="KW-0813">Transport</keyword>
<dbReference type="InterPro" id="IPR047871">
    <property type="entry name" value="K_chnl_Slo-like"/>
</dbReference>
<feature type="compositionally biased region" description="Low complexity" evidence="11">
    <location>
        <begin position="192"/>
        <end position="209"/>
    </location>
</feature>
<keyword evidence="8" id="KW-0406">Ion transport</keyword>
<feature type="domain" description="Potassium channel" evidence="13">
    <location>
        <begin position="23"/>
        <end position="102"/>
    </location>
</feature>
<dbReference type="SUPFAM" id="SSF81324">
    <property type="entry name" value="Voltage-gated potassium channels"/>
    <property type="match status" value="1"/>
</dbReference>
<evidence type="ECO:0000256" key="11">
    <source>
        <dbReference type="SAM" id="MobiDB-lite"/>
    </source>
</evidence>
<evidence type="ECO:0000256" key="4">
    <source>
        <dbReference type="ARBA" id="ARBA00022692"/>
    </source>
</evidence>
<evidence type="ECO:0000256" key="12">
    <source>
        <dbReference type="SAM" id="Phobius"/>
    </source>
</evidence>
<feature type="region of interest" description="Disordered" evidence="11">
    <location>
        <begin position="192"/>
        <end position="215"/>
    </location>
</feature>
<dbReference type="AlphaFoldDB" id="A0A7R7DMW7"/>
<evidence type="ECO:0000256" key="2">
    <source>
        <dbReference type="ARBA" id="ARBA00022448"/>
    </source>
</evidence>
<feature type="transmembrane region" description="Helical" evidence="12">
    <location>
        <begin position="78"/>
        <end position="101"/>
    </location>
</feature>
<dbReference type="InterPro" id="IPR013099">
    <property type="entry name" value="K_chnl_dom"/>
</dbReference>
<protein>
    <recommendedName>
        <fullName evidence="13">Potassium channel domain-containing protein</fullName>
    </recommendedName>
</protein>
<reference evidence="14 15" key="1">
    <citation type="submission" date="2020-08" db="EMBL/GenBank/DDBJ databases">
        <title>Whole genome shotgun sequence of Actinocatenispora thailandica NBRC 105041.</title>
        <authorList>
            <person name="Komaki H."/>
            <person name="Tamura T."/>
        </authorList>
    </citation>
    <scope>NUCLEOTIDE SEQUENCE [LARGE SCALE GENOMIC DNA]</scope>
    <source>
        <strain evidence="14 15">NBRC 105041</strain>
    </source>
</reference>
<evidence type="ECO:0000313" key="15">
    <source>
        <dbReference type="Proteomes" id="UP000611640"/>
    </source>
</evidence>
<evidence type="ECO:0000256" key="1">
    <source>
        <dbReference type="ARBA" id="ARBA00004141"/>
    </source>
</evidence>
<gene>
    <name evidence="14" type="ORF">Athai_21230</name>
</gene>
<accession>A0A7R7DMW7</accession>
<sequence>MPLFVYRLLTRLTFLRKWATPVVVVLFVFGTSWPLMAVAEPAGSALVRPANYWWYFTVTAATVGYGDMTPETALGRLVGGYVILGGIAALTTVFTNLVAALEQLRGRRTQGAITVSLAQHIVLIGYTPGRTERIVGQLLADDAASVVLCTWEEVTSHPMPERPVEFVRGDPTDGQVLRRAGCTGPGPCWSTPTTTTRRWRSRSPSTTCTGGRTWW</sequence>
<keyword evidence="9 12" id="KW-0472">Membrane</keyword>
<evidence type="ECO:0000256" key="8">
    <source>
        <dbReference type="ARBA" id="ARBA00023065"/>
    </source>
</evidence>
<comment type="subcellular location">
    <subcellularLocation>
        <location evidence="1">Membrane</location>
        <topology evidence="1">Multi-pass membrane protein</topology>
    </subcellularLocation>
</comment>
<keyword evidence="3" id="KW-0633">Potassium transport</keyword>
<keyword evidence="5" id="KW-0631">Potassium channel</keyword>
<keyword evidence="15" id="KW-1185">Reference proteome</keyword>
<evidence type="ECO:0000256" key="5">
    <source>
        <dbReference type="ARBA" id="ARBA00022826"/>
    </source>
</evidence>
<dbReference type="Gene3D" id="1.10.287.70">
    <property type="match status" value="1"/>
</dbReference>
<dbReference type="GO" id="GO:0005267">
    <property type="term" value="F:potassium channel activity"/>
    <property type="evidence" value="ECO:0007669"/>
    <property type="project" value="UniProtKB-KW"/>
</dbReference>
<evidence type="ECO:0000256" key="3">
    <source>
        <dbReference type="ARBA" id="ARBA00022538"/>
    </source>
</evidence>
<dbReference type="KEGG" id="atl:Athai_21230"/>
<keyword evidence="6" id="KW-0630">Potassium</keyword>
<organism evidence="14 15">
    <name type="scientific">Actinocatenispora thailandica</name>
    <dbReference type="NCBI Taxonomy" id="227318"/>
    <lineage>
        <taxon>Bacteria</taxon>
        <taxon>Bacillati</taxon>
        <taxon>Actinomycetota</taxon>
        <taxon>Actinomycetes</taxon>
        <taxon>Micromonosporales</taxon>
        <taxon>Micromonosporaceae</taxon>
        <taxon>Actinocatenispora</taxon>
    </lineage>
</organism>
<name>A0A7R7DMW7_9ACTN</name>